<dbReference type="Proteomes" id="UP000234865">
    <property type="component" value="Unassembled WGS sequence"/>
</dbReference>
<reference evidence="2" key="1">
    <citation type="submission" date="2016-08" db="EMBL/GenBank/DDBJ databases">
        <title>Comparative genomics of Lactococcus lactis strain WFLU12 isolated from the gastrointestinal tract of wild olive flounder (Paralichythys olivaceus).</title>
        <authorList>
            <person name="Nguyen T.L."/>
            <person name="Kim D.-H."/>
        </authorList>
    </citation>
    <scope>NUCLEOTIDE SEQUENCE [LARGE SCALE GENOMIC DNA]</scope>
    <source>
        <strain evidence="2">WFLU12</strain>
    </source>
</reference>
<evidence type="ECO:0008006" key="3">
    <source>
        <dbReference type="Google" id="ProtNLM"/>
    </source>
</evidence>
<organism evidence="1 2">
    <name type="scientific">Lactococcus lactis subsp. lactis</name>
    <name type="common">Streptococcus lactis</name>
    <dbReference type="NCBI Taxonomy" id="1360"/>
    <lineage>
        <taxon>Bacteria</taxon>
        <taxon>Bacillati</taxon>
        <taxon>Bacillota</taxon>
        <taxon>Bacilli</taxon>
        <taxon>Lactobacillales</taxon>
        <taxon>Streptococcaceae</taxon>
        <taxon>Lactococcus</taxon>
    </lineage>
</organism>
<comment type="caution">
    <text evidence="1">The sequence shown here is derived from an EMBL/GenBank/DDBJ whole genome shotgun (WGS) entry which is preliminary data.</text>
</comment>
<sequence>MEKIKILKAFTDIRTKQLYRVGQEVEVAEERVEEIEDNLETFGGGYFEVLDGKSKADETKPKNTAKKKG</sequence>
<proteinExistence type="predicted"/>
<accession>A0A2N5W9N1</accession>
<evidence type="ECO:0000313" key="1">
    <source>
        <dbReference type="EMBL" id="PLW58944.1"/>
    </source>
</evidence>
<dbReference type="RefSeq" id="WP_095586983.1">
    <property type="nucleotide sequence ID" value="NZ_PKRZ01000002.1"/>
</dbReference>
<protein>
    <recommendedName>
        <fullName evidence="3">Phage protein</fullName>
    </recommendedName>
</protein>
<dbReference type="AlphaFoldDB" id="A0A2N5W9N1"/>
<name>A0A2N5W9N1_LACLL</name>
<dbReference type="EMBL" id="PKRZ01000002">
    <property type="protein sequence ID" value="PLW58944.1"/>
    <property type="molecule type" value="Genomic_DNA"/>
</dbReference>
<gene>
    <name evidence="1" type="ORF">CYU10_002334</name>
</gene>
<evidence type="ECO:0000313" key="2">
    <source>
        <dbReference type="Proteomes" id="UP000234865"/>
    </source>
</evidence>